<dbReference type="GO" id="GO:0000976">
    <property type="term" value="F:transcription cis-regulatory region binding"/>
    <property type="evidence" value="ECO:0007669"/>
    <property type="project" value="TreeGrafter"/>
</dbReference>
<dbReference type="AlphaFoldDB" id="A0A9W6KP65"/>
<keyword evidence="3" id="KW-0804">Transcription</keyword>
<dbReference type="PANTHER" id="PTHR30055">
    <property type="entry name" value="HTH-TYPE TRANSCRIPTIONAL REGULATOR RUTR"/>
    <property type="match status" value="1"/>
</dbReference>
<dbReference type="InterPro" id="IPR001647">
    <property type="entry name" value="HTH_TetR"/>
</dbReference>
<dbReference type="InterPro" id="IPR036271">
    <property type="entry name" value="Tet_transcr_reg_TetR-rel_C_sf"/>
</dbReference>
<evidence type="ECO:0000313" key="7">
    <source>
        <dbReference type="Proteomes" id="UP001143480"/>
    </source>
</evidence>
<sequence>MATRARPGEREDALSRARIVEAAIEMLDGGNELTFRALAAQLRTGPGAIYWHVANKGELLAAAADAVIGEPQPVTDDPALTIRTAALEVFDAIDAHPWAGEQLARLSSQPTVLRIFERIGRQVQALGVAEAEQFTAASALLNYVLGVAGQHAAQARSVEPGTRRSDVLRAASTNLDPDRFPFIRDVAGQLREHDDRVQFLAGIDLILEGIRSRLPDGR</sequence>
<protein>
    <submittedName>
        <fullName evidence="6">TetR family transcriptional regulator</fullName>
    </submittedName>
</protein>
<dbReference type="InterPro" id="IPR004111">
    <property type="entry name" value="Repressor_TetR_C"/>
</dbReference>
<keyword evidence="7" id="KW-1185">Reference proteome</keyword>
<dbReference type="InterPro" id="IPR050109">
    <property type="entry name" value="HTH-type_TetR-like_transc_reg"/>
</dbReference>
<accession>A0A9W6KP65</accession>
<dbReference type="Proteomes" id="UP001143480">
    <property type="component" value="Unassembled WGS sequence"/>
</dbReference>
<dbReference type="Gene3D" id="1.10.10.60">
    <property type="entry name" value="Homeodomain-like"/>
    <property type="match status" value="1"/>
</dbReference>
<dbReference type="InterPro" id="IPR009057">
    <property type="entry name" value="Homeodomain-like_sf"/>
</dbReference>
<evidence type="ECO:0000313" key="6">
    <source>
        <dbReference type="EMBL" id="GLL05641.1"/>
    </source>
</evidence>
<dbReference type="EMBL" id="BSFP01000060">
    <property type="protein sequence ID" value="GLL05641.1"/>
    <property type="molecule type" value="Genomic_DNA"/>
</dbReference>
<dbReference type="Pfam" id="PF02909">
    <property type="entry name" value="TetR_C_1"/>
    <property type="match status" value="1"/>
</dbReference>
<evidence type="ECO:0000259" key="4">
    <source>
        <dbReference type="Pfam" id="PF00440"/>
    </source>
</evidence>
<gene>
    <name evidence="6" type="ORF">GCM10017581_073880</name>
</gene>
<evidence type="ECO:0000256" key="3">
    <source>
        <dbReference type="ARBA" id="ARBA00023163"/>
    </source>
</evidence>
<dbReference type="GO" id="GO:0045892">
    <property type="term" value="P:negative regulation of DNA-templated transcription"/>
    <property type="evidence" value="ECO:0007669"/>
    <property type="project" value="InterPro"/>
</dbReference>
<feature type="domain" description="HTH tetR-type" evidence="4">
    <location>
        <begin position="19"/>
        <end position="63"/>
    </location>
</feature>
<dbReference type="RefSeq" id="WP_261964397.1">
    <property type="nucleotide sequence ID" value="NZ_BAAAXA010000001.1"/>
</dbReference>
<dbReference type="SUPFAM" id="SSF48498">
    <property type="entry name" value="Tetracyclin repressor-like, C-terminal domain"/>
    <property type="match status" value="1"/>
</dbReference>
<evidence type="ECO:0000256" key="2">
    <source>
        <dbReference type="ARBA" id="ARBA00023125"/>
    </source>
</evidence>
<proteinExistence type="predicted"/>
<evidence type="ECO:0000259" key="5">
    <source>
        <dbReference type="Pfam" id="PF02909"/>
    </source>
</evidence>
<reference evidence="6" key="1">
    <citation type="journal article" date="2014" name="Int. J. Syst. Evol. Microbiol.">
        <title>Complete genome sequence of Corynebacterium casei LMG S-19264T (=DSM 44701T), isolated from a smear-ripened cheese.</title>
        <authorList>
            <consortium name="US DOE Joint Genome Institute (JGI-PGF)"/>
            <person name="Walter F."/>
            <person name="Albersmeier A."/>
            <person name="Kalinowski J."/>
            <person name="Ruckert C."/>
        </authorList>
    </citation>
    <scope>NUCLEOTIDE SEQUENCE</scope>
    <source>
        <strain evidence="6">VKM Ac-1321</strain>
    </source>
</reference>
<dbReference type="Pfam" id="PF00440">
    <property type="entry name" value="TetR_N"/>
    <property type="match status" value="1"/>
</dbReference>
<dbReference type="PANTHER" id="PTHR30055:SF151">
    <property type="entry name" value="TRANSCRIPTIONAL REGULATORY PROTEIN"/>
    <property type="match status" value="1"/>
</dbReference>
<dbReference type="GO" id="GO:0003700">
    <property type="term" value="F:DNA-binding transcription factor activity"/>
    <property type="evidence" value="ECO:0007669"/>
    <property type="project" value="TreeGrafter"/>
</dbReference>
<dbReference type="Gene3D" id="1.10.357.10">
    <property type="entry name" value="Tetracycline Repressor, domain 2"/>
    <property type="match status" value="1"/>
</dbReference>
<organism evidence="6 7">
    <name type="scientific">Dactylosporangium matsuzakiense</name>
    <dbReference type="NCBI Taxonomy" id="53360"/>
    <lineage>
        <taxon>Bacteria</taxon>
        <taxon>Bacillati</taxon>
        <taxon>Actinomycetota</taxon>
        <taxon>Actinomycetes</taxon>
        <taxon>Micromonosporales</taxon>
        <taxon>Micromonosporaceae</taxon>
        <taxon>Dactylosporangium</taxon>
    </lineage>
</organism>
<keyword evidence="1" id="KW-0805">Transcription regulation</keyword>
<keyword evidence="2" id="KW-0238">DNA-binding</keyword>
<name>A0A9W6KP65_9ACTN</name>
<dbReference type="SUPFAM" id="SSF46689">
    <property type="entry name" value="Homeodomain-like"/>
    <property type="match status" value="1"/>
</dbReference>
<evidence type="ECO:0000256" key="1">
    <source>
        <dbReference type="ARBA" id="ARBA00023015"/>
    </source>
</evidence>
<comment type="caution">
    <text evidence="6">The sequence shown here is derived from an EMBL/GenBank/DDBJ whole genome shotgun (WGS) entry which is preliminary data.</text>
</comment>
<feature type="domain" description="Tetracycline repressor TetR C-terminal" evidence="5">
    <location>
        <begin position="72"/>
        <end position="213"/>
    </location>
</feature>
<reference evidence="6" key="2">
    <citation type="submission" date="2023-01" db="EMBL/GenBank/DDBJ databases">
        <authorList>
            <person name="Sun Q."/>
            <person name="Evtushenko L."/>
        </authorList>
    </citation>
    <scope>NUCLEOTIDE SEQUENCE</scope>
    <source>
        <strain evidence="6">VKM Ac-1321</strain>
    </source>
</reference>